<reference evidence="1" key="1">
    <citation type="journal article" date="2018" name="Genome Biol.">
        <title>SKESA: strategic k-mer extension for scrupulous assemblies.</title>
        <authorList>
            <person name="Souvorov A."/>
            <person name="Agarwala R."/>
            <person name="Lipman D.J."/>
        </authorList>
    </citation>
    <scope>NUCLEOTIDE SEQUENCE</scope>
    <source>
        <strain evidence="1">34-87</strain>
    </source>
</reference>
<name>A0A752ISW3_SALHO</name>
<dbReference type="AlphaFoldDB" id="A0A752ISW3"/>
<gene>
    <name evidence="1" type="ORF">GNA48_002525</name>
</gene>
<evidence type="ECO:0000313" key="1">
    <source>
        <dbReference type="EMBL" id="HAF7511747.1"/>
    </source>
</evidence>
<organism evidence="1">
    <name type="scientific">Salmonella enterica subsp. houtenae serovar 21:z4,z23:-</name>
    <dbReference type="NCBI Taxonomy" id="1967606"/>
    <lineage>
        <taxon>Bacteria</taxon>
        <taxon>Pseudomonadati</taxon>
        <taxon>Pseudomonadota</taxon>
        <taxon>Gammaproteobacteria</taxon>
        <taxon>Enterobacterales</taxon>
        <taxon>Enterobacteriaceae</taxon>
        <taxon>Salmonella</taxon>
    </lineage>
</organism>
<sequence length="144" mass="16409">MNNLYELKHFAKGDRIHVQAQQIWLILVSHIESSKLSNPRPRWVQPITYSEVASRMKREEPNAGLFLSRQLGILGNLCLENGLPPINCIVVNKSTRVPGSEVVLTGDDSLDDDQKAVFSYDWFSVRVPTTGMLRSVWEDRASWK</sequence>
<accession>A0A752ISW3</accession>
<protein>
    <submittedName>
        <fullName evidence="1">Uncharacterized protein</fullName>
    </submittedName>
</protein>
<proteinExistence type="predicted"/>
<dbReference type="EMBL" id="DAAWEP010000012">
    <property type="protein sequence ID" value="HAF7511747.1"/>
    <property type="molecule type" value="Genomic_DNA"/>
</dbReference>
<comment type="caution">
    <text evidence="1">The sequence shown here is derived from an EMBL/GenBank/DDBJ whole genome shotgun (WGS) entry which is preliminary data.</text>
</comment>
<reference evidence="1" key="2">
    <citation type="submission" date="2018-07" db="EMBL/GenBank/DDBJ databases">
        <authorList>
            <consortium name="NCBI Pathogen Detection Project"/>
        </authorList>
    </citation>
    <scope>NUCLEOTIDE SEQUENCE</scope>
    <source>
        <strain evidence="1">34-87</strain>
    </source>
</reference>